<dbReference type="Proteomes" id="UP001320122">
    <property type="component" value="Unassembled WGS sequence"/>
</dbReference>
<gene>
    <name evidence="7" type="ORF">HOP51_18170</name>
</gene>
<evidence type="ECO:0000256" key="5">
    <source>
        <dbReference type="SAM" id="MobiDB-lite"/>
    </source>
</evidence>
<keyword evidence="2" id="KW-0805">Transcription regulation</keyword>
<comment type="similarity">
    <text evidence="1">Belongs to the LysR transcriptional regulatory family.</text>
</comment>
<evidence type="ECO:0000256" key="3">
    <source>
        <dbReference type="ARBA" id="ARBA00023125"/>
    </source>
</evidence>
<dbReference type="EMBL" id="JABFTT010000016">
    <property type="protein sequence ID" value="MCE8022019.1"/>
    <property type="molecule type" value="Genomic_DNA"/>
</dbReference>
<proteinExistence type="inferred from homology"/>
<keyword evidence="3" id="KW-0238">DNA-binding</keyword>
<evidence type="ECO:0000313" key="7">
    <source>
        <dbReference type="EMBL" id="MCE8022019.1"/>
    </source>
</evidence>
<evidence type="ECO:0000256" key="1">
    <source>
        <dbReference type="ARBA" id="ARBA00009437"/>
    </source>
</evidence>
<evidence type="ECO:0000256" key="2">
    <source>
        <dbReference type="ARBA" id="ARBA00023015"/>
    </source>
</evidence>
<accession>A0ABS9AJW3</accession>
<comment type="caution">
    <text evidence="7">The sequence shown here is derived from an EMBL/GenBank/DDBJ whole genome shotgun (WGS) entry which is preliminary data.</text>
</comment>
<dbReference type="InterPro" id="IPR036390">
    <property type="entry name" value="WH_DNA-bd_sf"/>
</dbReference>
<dbReference type="Gene3D" id="1.10.10.10">
    <property type="entry name" value="Winged helix-like DNA-binding domain superfamily/Winged helix DNA-binding domain"/>
    <property type="match status" value="1"/>
</dbReference>
<keyword evidence="4" id="KW-0804">Transcription</keyword>
<dbReference type="SUPFAM" id="SSF53850">
    <property type="entry name" value="Periplasmic binding protein-like II"/>
    <property type="match status" value="1"/>
</dbReference>
<dbReference type="SUPFAM" id="SSF46785">
    <property type="entry name" value="Winged helix' DNA-binding domain"/>
    <property type="match status" value="1"/>
</dbReference>
<dbReference type="CDD" id="cd08414">
    <property type="entry name" value="PBP2_LTTR_aromatics_like"/>
    <property type="match status" value="1"/>
</dbReference>
<name>A0ABS9AJW3_9GAMM</name>
<dbReference type="PANTHER" id="PTHR30346:SF0">
    <property type="entry name" value="HCA OPERON TRANSCRIPTIONAL ACTIVATOR HCAR"/>
    <property type="match status" value="1"/>
</dbReference>
<dbReference type="RefSeq" id="WP_234275311.1">
    <property type="nucleotide sequence ID" value="NZ_JABFTT010000016.1"/>
</dbReference>
<organism evidence="7 8">
    <name type="scientific">Billgrantia zhangzhouensis</name>
    <dbReference type="NCBI Taxonomy" id="2733481"/>
    <lineage>
        <taxon>Bacteria</taxon>
        <taxon>Pseudomonadati</taxon>
        <taxon>Pseudomonadota</taxon>
        <taxon>Gammaproteobacteria</taxon>
        <taxon>Oceanospirillales</taxon>
        <taxon>Halomonadaceae</taxon>
        <taxon>Billgrantia</taxon>
    </lineage>
</organism>
<dbReference type="InterPro" id="IPR005119">
    <property type="entry name" value="LysR_subst-bd"/>
</dbReference>
<evidence type="ECO:0000313" key="8">
    <source>
        <dbReference type="Proteomes" id="UP001320122"/>
    </source>
</evidence>
<dbReference type="PROSITE" id="PS50931">
    <property type="entry name" value="HTH_LYSR"/>
    <property type="match status" value="1"/>
</dbReference>
<dbReference type="InterPro" id="IPR036388">
    <property type="entry name" value="WH-like_DNA-bd_sf"/>
</dbReference>
<dbReference type="Pfam" id="PF00126">
    <property type="entry name" value="HTH_1"/>
    <property type="match status" value="1"/>
</dbReference>
<dbReference type="Gene3D" id="3.40.190.10">
    <property type="entry name" value="Periplasmic binding protein-like II"/>
    <property type="match status" value="2"/>
</dbReference>
<sequence>MELRHLRCFLAVANELHFTRAAEKLHIDQSPLSRTIKELEEDVGAQLFTRTTRSTRLTPAGASLLQQAPRVFLLLEQARDGIRAAAAGCDGRLRIALSDGISTPRLASLVALTRLEEPDLGIHFDEVSLAHQVKGLSDDLYDCGLCQSSDRNHGLRTELAWTEPLHVAMPVDHPLLAYEQIRAEDVLRYPLLLGHAESCAGYNAQIEKLFLQNSLGLPLPVQRVASFSLMMSLVSAGYALALIGESQMQTSRDTLIRSRPLADPQYRLSTYLLLRDRPAEPTLTRLIDRLRRLDSHNDEPHTDRRPTYGELRAC</sequence>
<dbReference type="PANTHER" id="PTHR30346">
    <property type="entry name" value="TRANSCRIPTIONAL DUAL REGULATOR HCAR-RELATED"/>
    <property type="match status" value="1"/>
</dbReference>
<dbReference type="Pfam" id="PF03466">
    <property type="entry name" value="LysR_substrate"/>
    <property type="match status" value="1"/>
</dbReference>
<feature type="domain" description="HTH lysR-type" evidence="6">
    <location>
        <begin position="1"/>
        <end position="58"/>
    </location>
</feature>
<dbReference type="PRINTS" id="PR00039">
    <property type="entry name" value="HTHLYSR"/>
</dbReference>
<evidence type="ECO:0000259" key="6">
    <source>
        <dbReference type="PROSITE" id="PS50931"/>
    </source>
</evidence>
<dbReference type="InterPro" id="IPR000847">
    <property type="entry name" value="LysR_HTH_N"/>
</dbReference>
<keyword evidence="8" id="KW-1185">Reference proteome</keyword>
<protein>
    <submittedName>
        <fullName evidence="7">LysR family transcriptional regulator</fullName>
    </submittedName>
</protein>
<reference evidence="7 8" key="1">
    <citation type="journal article" date="2021" name="Front. Microbiol.">
        <title>Aerobic Denitrification and Heterotrophic Sulfur Oxidation in the Genus Halomonas Revealed by Six Novel Species Characterizations and Genome-Based Analysis.</title>
        <authorList>
            <person name="Wang L."/>
            <person name="Shao Z."/>
        </authorList>
    </citation>
    <scope>NUCLEOTIDE SEQUENCE [LARGE SCALE GENOMIC DNA]</scope>
    <source>
        <strain evidence="7 8">MCCC 1A11036</strain>
    </source>
</reference>
<feature type="region of interest" description="Disordered" evidence="5">
    <location>
        <begin position="295"/>
        <end position="314"/>
    </location>
</feature>
<evidence type="ECO:0000256" key="4">
    <source>
        <dbReference type="ARBA" id="ARBA00023163"/>
    </source>
</evidence>